<dbReference type="OrthoDB" id="2194983at2759"/>
<dbReference type="AlphaFoldDB" id="A0A9Q3PH95"/>
<dbReference type="InterPro" id="IPR012337">
    <property type="entry name" value="RNaseH-like_sf"/>
</dbReference>
<dbReference type="GO" id="GO:0003676">
    <property type="term" value="F:nucleic acid binding"/>
    <property type="evidence" value="ECO:0007669"/>
    <property type="project" value="InterPro"/>
</dbReference>
<dbReference type="EMBL" id="AVOT02071360">
    <property type="protein sequence ID" value="MBW0561664.1"/>
    <property type="molecule type" value="Genomic_DNA"/>
</dbReference>
<accession>A0A9Q3PH95</accession>
<dbReference type="SUPFAM" id="SSF53098">
    <property type="entry name" value="Ribonuclease H-like"/>
    <property type="match status" value="1"/>
</dbReference>
<comment type="caution">
    <text evidence="1">The sequence shown here is derived from an EMBL/GenBank/DDBJ whole genome shotgun (WGS) entry which is preliminary data.</text>
</comment>
<keyword evidence="2" id="KW-1185">Reference proteome</keyword>
<evidence type="ECO:0008006" key="3">
    <source>
        <dbReference type="Google" id="ProtNLM"/>
    </source>
</evidence>
<evidence type="ECO:0000313" key="1">
    <source>
        <dbReference type="EMBL" id="MBW0561664.1"/>
    </source>
</evidence>
<dbReference type="Proteomes" id="UP000765509">
    <property type="component" value="Unassembled WGS sequence"/>
</dbReference>
<dbReference type="InterPro" id="IPR036397">
    <property type="entry name" value="RNaseH_sf"/>
</dbReference>
<evidence type="ECO:0000313" key="2">
    <source>
        <dbReference type="Proteomes" id="UP000765509"/>
    </source>
</evidence>
<proteinExistence type="predicted"/>
<dbReference type="Gene3D" id="3.30.420.10">
    <property type="entry name" value="Ribonuclease H-like superfamily/Ribonuclease H"/>
    <property type="match status" value="1"/>
</dbReference>
<sequence>MDTALPIWNRVVPWTVILRNIISDRDLKFNAELWRNLHQFFATKVSFFTAYHPQNDGPAEGMIQILEEMVRRLCEYGLDFKDFDGFTHNWYILLPALKLPYKTSLYADTNQTPAIL</sequence>
<organism evidence="1 2">
    <name type="scientific">Austropuccinia psidii MF-1</name>
    <dbReference type="NCBI Taxonomy" id="1389203"/>
    <lineage>
        <taxon>Eukaryota</taxon>
        <taxon>Fungi</taxon>
        <taxon>Dikarya</taxon>
        <taxon>Basidiomycota</taxon>
        <taxon>Pucciniomycotina</taxon>
        <taxon>Pucciniomycetes</taxon>
        <taxon>Pucciniales</taxon>
        <taxon>Sphaerophragmiaceae</taxon>
        <taxon>Austropuccinia</taxon>
    </lineage>
</organism>
<reference evidence="1" key="1">
    <citation type="submission" date="2021-03" db="EMBL/GenBank/DDBJ databases">
        <title>Draft genome sequence of rust myrtle Austropuccinia psidii MF-1, a brazilian biotype.</title>
        <authorList>
            <person name="Quecine M.C."/>
            <person name="Pachon D.M.R."/>
            <person name="Bonatelli M.L."/>
            <person name="Correr F.H."/>
            <person name="Franceschini L.M."/>
            <person name="Leite T.F."/>
            <person name="Margarido G.R.A."/>
            <person name="Almeida C.A."/>
            <person name="Ferrarezi J.A."/>
            <person name="Labate C.A."/>
        </authorList>
    </citation>
    <scope>NUCLEOTIDE SEQUENCE</scope>
    <source>
        <strain evidence="1">MF-1</strain>
    </source>
</reference>
<name>A0A9Q3PH95_9BASI</name>
<gene>
    <name evidence="1" type="ORF">O181_101379</name>
</gene>
<protein>
    <recommendedName>
        <fullName evidence="3">Integrase catalytic domain-containing protein</fullName>
    </recommendedName>
</protein>